<keyword evidence="2" id="KW-1185">Reference proteome</keyword>
<dbReference type="InterPro" id="IPR027796">
    <property type="entry name" value="OTT_1508_deam-like"/>
</dbReference>
<name>A0ABR0BF40_PURLI</name>
<dbReference type="Pfam" id="PF14441">
    <property type="entry name" value="OTT_1508_deam"/>
    <property type="match status" value="1"/>
</dbReference>
<reference evidence="1 2" key="1">
    <citation type="journal article" date="2024" name="Microbiol. Resour. Announc.">
        <title>Genome annotations for the ascomycete fungi Trichoderma harzianum, Trichoderma aggressivum, and Purpureocillium lilacinum.</title>
        <authorList>
            <person name="Beijen E.P.W."/>
            <person name="Ohm R.A."/>
        </authorList>
    </citation>
    <scope>NUCLEOTIDE SEQUENCE [LARGE SCALE GENOMIC DNA]</scope>
    <source>
        <strain evidence="1 2">CBS 150709</strain>
    </source>
</reference>
<gene>
    <name evidence="1" type="ORF">Purlil1_13084</name>
</gene>
<organism evidence="1 2">
    <name type="scientific">Purpureocillium lilacinum</name>
    <name type="common">Paecilomyces lilacinus</name>
    <dbReference type="NCBI Taxonomy" id="33203"/>
    <lineage>
        <taxon>Eukaryota</taxon>
        <taxon>Fungi</taxon>
        <taxon>Dikarya</taxon>
        <taxon>Ascomycota</taxon>
        <taxon>Pezizomycotina</taxon>
        <taxon>Sordariomycetes</taxon>
        <taxon>Hypocreomycetidae</taxon>
        <taxon>Hypocreales</taxon>
        <taxon>Ophiocordycipitaceae</taxon>
        <taxon>Purpureocillium</taxon>
    </lineage>
</organism>
<sequence>MHSAPAQAGETQVLDFYEAIVLELALIEASRRDPYNASGSAEVDTDPLLSSYQAFQCFLHKLAQVCDSERGGNTVTTFTVLRSENGPEYVFGCNKRDSDALEETRKFVDSLISFVAKNRPVMSSKALLKQVLWQVLLFNLSRVEIYLKNIAIYLQECIADARRQQLSDLSQVEQQLLYLHEKTQYTRDVVSSEQEKNRFLKNTETLIKAIHASKNSNLESTIVERARDGDMSNSTPWCELRHYLGRLHSFRQAAETIISASARWPALFQDFQVTPIPSSEPLRRPLRDPTITAARIIRNMSQNGGHQTCIAQAEEMQKFNLDEIIQHHVRSKAFRPIVHSEVLLHNYLLARGLSHPSHYWNGWKYIGSSKPTCRLCFYYFSEHPDQMHVRQTHHNLYRNWQLPNVVAHPEGPVEIQRPQLLTRLTLRMRDDARRTLNERCSPGRRHDSNTYSTWPDGLSRQWGTETCSFHDIGIRPSIGSYKATIQNNDVPGWEADSAVGLGDDVDGGVSLL</sequence>
<evidence type="ECO:0008006" key="3">
    <source>
        <dbReference type="Google" id="ProtNLM"/>
    </source>
</evidence>
<protein>
    <recommendedName>
        <fullName evidence="3">C2H2-type domain-containing protein</fullName>
    </recommendedName>
</protein>
<proteinExistence type="predicted"/>
<evidence type="ECO:0000313" key="2">
    <source>
        <dbReference type="Proteomes" id="UP001287286"/>
    </source>
</evidence>
<dbReference type="PANTHER" id="PTHR42037">
    <property type="match status" value="1"/>
</dbReference>
<dbReference type="EMBL" id="JAWRVI010000164">
    <property type="protein sequence ID" value="KAK4073303.1"/>
    <property type="molecule type" value="Genomic_DNA"/>
</dbReference>
<comment type="caution">
    <text evidence="1">The sequence shown here is derived from an EMBL/GenBank/DDBJ whole genome shotgun (WGS) entry which is preliminary data.</text>
</comment>
<dbReference type="Proteomes" id="UP001287286">
    <property type="component" value="Unassembled WGS sequence"/>
</dbReference>
<evidence type="ECO:0000313" key="1">
    <source>
        <dbReference type="EMBL" id="KAK4073303.1"/>
    </source>
</evidence>
<accession>A0ABR0BF40</accession>
<dbReference type="PANTHER" id="PTHR42037:SF1">
    <property type="match status" value="1"/>
</dbReference>